<dbReference type="AlphaFoldDB" id="A0A7J8BZS4"/>
<protein>
    <submittedName>
        <fullName evidence="2">Splicing factor SWAP</fullName>
    </submittedName>
</protein>
<organism evidence="2 3">
    <name type="scientific">Molossus molossus</name>
    <name type="common">Pallas' mastiff bat</name>
    <name type="synonym">Vespertilio molossus</name>
    <dbReference type="NCBI Taxonomy" id="27622"/>
    <lineage>
        <taxon>Eukaryota</taxon>
        <taxon>Metazoa</taxon>
        <taxon>Chordata</taxon>
        <taxon>Craniata</taxon>
        <taxon>Vertebrata</taxon>
        <taxon>Euteleostomi</taxon>
        <taxon>Mammalia</taxon>
        <taxon>Eutheria</taxon>
        <taxon>Laurasiatheria</taxon>
        <taxon>Chiroptera</taxon>
        <taxon>Yangochiroptera</taxon>
        <taxon>Molossidae</taxon>
        <taxon>Molossus</taxon>
    </lineage>
</organism>
<dbReference type="Proteomes" id="UP000550707">
    <property type="component" value="Unassembled WGS sequence"/>
</dbReference>
<name>A0A7J8BZS4_MOLMO</name>
<sequence>MQPRPWLFELRGREFLVNRKNFQVPVPSEKSSLSRETEGRKKRSHCLPGEQQPRCQQEADSIQKPPREEEEEALTIADQVQGRVPLRIPEQAGPAPALGTLGQHLSCGESGLQPGALQGRLSGKGGPDLLRHRLFCAEQDHSGPHGQSQGDARRFQKHADQCLLRRGGGAVGLGSPCMDLTECRPHARCPWTVVVLYIHF</sequence>
<gene>
    <name evidence="2" type="ORF">HJG59_016391</name>
</gene>
<evidence type="ECO:0000313" key="2">
    <source>
        <dbReference type="EMBL" id="KAF6404090.1"/>
    </source>
</evidence>
<feature type="region of interest" description="Disordered" evidence="1">
    <location>
        <begin position="25"/>
        <end position="70"/>
    </location>
</feature>
<evidence type="ECO:0000256" key="1">
    <source>
        <dbReference type="SAM" id="MobiDB-lite"/>
    </source>
</evidence>
<comment type="caution">
    <text evidence="2">The sequence shown here is derived from an EMBL/GenBank/DDBJ whole genome shotgun (WGS) entry which is preliminary data.</text>
</comment>
<keyword evidence="3" id="KW-1185">Reference proteome</keyword>
<dbReference type="EMBL" id="JACASF010000022">
    <property type="protein sequence ID" value="KAF6404090.1"/>
    <property type="molecule type" value="Genomic_DNA"/>
</dbReference>
<evidence type="ECO:0000313" key="3">
    <source>
        <dbReference type="Proteomes" id="UP000550707"/>
    </source>
</evidence>
<proteinExistence type="predicted"/>
<reference evidence="2 3" key="1">
    <citation type="journal article" date="2020" name="Nature">
        <title>Six reference-quality genomes reveal evolution of bat adaptations.</title>
        <authorList>
            <person name="Jebb D."/>
            <person name="Huang Z."/>
            <person name="Pippel M."/>
            <person name="Hughes G.M."/>
            <person name="Lavrichenko K."/>
            <person name="Devanna P."/>
            <person name="Winkler S."/>
            <person name="Jermiin L.S."/>
            <person name="Skirmuntt E.C."/>
            <person name="Katzourakis A."/>
            <person name="Burkitt-Gray L."/>
            <person name="Ray D.A."/>
            <person name="Sullivan K.A.M."/>
            <person name="Roscito J.G."/>
            <person name="Kirilenko B.M."/>
            <person name="Davalos L.M."/>
            <person name="Corthals A.P."/>
            <person name="Power M.L."/>
            <person name="Jones G."/>
            <person name="Ransome R.D."/>
            <person name="Dechmann D.K.N."/>
            <person name="Locatelli A.G."/>
            <person name="Puechmaille S.J."/>
            <person name="Fedrigo O."/>
            <person name="Jarvis E.D."/>
            <person name="Hiller M."/>
            <person name="Vernes S.C."/>
            <person name="Myers E.W."/>
            <person name="Teeling E.C."/>
        </authorList>
    </citation>
    <scope>NUCLEOTIDE SEQUENCE [LARGE SCALE GENOMIC DNA]</scope>
    <source>
        <strain evidence="2">MMolMol1</strain>
        <tissue evidence="2">Muscle</tissue>
    </source>
</reference>
<accession>A0A7J8BZS4</accession>